<organism evidence="3 4">
    <name type="scientific">Portunus trituberculatus</name>
    <name type="common">Swimming crab</name>
    <name type="synonym">Neptunus trituberculatus</name>
    <dbReference type="NCBI Taxonomy" id="210409"/>
    <lineage>
        <taxon>Eukaryota</taxon>
        <taxon>Metazoa</taxon>
        <taxon>Ecdysozoa</taxon>
        <taxon>Arthropoda</taxon>
        <taxon>Crustacea</taxon>
        <taxon>Multicrustacea</taxon>
        <taxon>Malacostraca</taxon>
        <taxon>Eumalacostraca</taxon>
        <taxon>Eucarida</taxon>
        <taxon>Decapoda</taxon>
        <taxon>Pleocyemata</taxon>
        <taxon>Brachyura</taxon>
        <taxon>Eubrachyura</taxon>
        <taxon>Portunoidea</taxon>
        <taxon>Portunidae</taxon>
        <taxon>Portuninae</taxon>
        <taxon>Portunus</taxon>
    </lineage>
</organism>
<feature type="coiled-coil region" evidence="1">
    <location>
        <begin position="175"/>
        <end position="202"/>
    </location>
</feature>
<feature type="region of interest" description="Disordered" evidence="2">
    <location>
        <begin position="93"/>
        <end position="114"/>
    </location>
</feature>
<evidence type="ECO:0000313" key="3">
    <source>
        <dbReference type="EMBL" id="MPC79061.1"/>
    </source>
</evidence>
<evidence type="ECO:0000256" key="2">
    <source>
        <dbReference type="SAM" id="MobiDB-lite"/>
    </source>
</evidence>
<protein>
    <submittedName>
        <fullName evidence="3">Uncharacterized protein</fullName>
    </submittedName>
</protein>
<keyword evidence="4" id="KW-1185">Reference proteome</keyword>
<dbReference type="EMBL" id="VSRR010050122">
    <property type="protein sequence ID" value="MPC79061.1"/>
    <property type="molecule type" value="Genomic_DNA"/>
</dbReference>
<name>A0A5B7I112_PORTR</name>
<comment type="caution">
    <text evidence="3">The sequence shown here is derived from an EMBL/GenBank/DDBJ whole genome shotgun (WGS) entry which is preliminary data.</text>
</comment>
<dbReference type="AlphaFoldDB" id="A0A5B7I112"/>
<reference evidence="3 4" key="1">
    <citation type="submission" date="2019-05" db="EMBL/GenBank/DDBJ databases">
        <title>Another draft genome of Portunus trituberculatus and its Hox gene families provides insights of decapod evolution.</title>
        <authorList>
            <person name="Jeong J.-H."/>
            <person name="Song I."/>
            <person name="Kim S."/>
            <person name="Choi T."/>
            <person name="Kim D."/>
            <person name="Ryu S."/>
            <person name="Kim W."/>
        </authorList>
    </citation>
    <scope>NUCLEOTIDE SEQUENCE [LARGE SCALE GENOMIC DNA]</scope>
    <source>
        <tissue evidence="3">Muscle</tissue>
    </source>
</reference>
<evidence type="ECO:0000313" key="4">
    <source>
        <dbReference type="Proteomes" id="UP000324222"/>
    </source>
</evidence>
<feature type="compositionally biased region" description="Low complexity" evidence="2">
    <location>
        <begin position="39"/>
        <end position="50"/>
    </location>
</feature>
<gene>
    <name evidence="3" type="ORF">E2C01_073573</name>
</gene>
<sequence>MAVVSTLAAKGDNLSATVSGLSNEFSAFKNQQHTVCSGTSTVASTTSPVSGAQRGQGKSDAHLKSVWEALFSFRPLVAQGSVQLLLHPHREWIPPPSQSREPRDNPGALQGWPLLPLPQRASHLKQSVRRMLQVNGHWSAARSSNPARTASPEPDQGHLMTASPEPDQGHLMAAIQMLMEQMSRMEQEVDGLKTQMQHHHDER</sequence>
<proteinExistence type="predicted"/>
<feature type="region of interest" description="Disordered" evidence="2">
    <location>
        <begin position="138"/>
        <end position="166"/>
    </location>
</feature>
<evidence type="ECO:0000256" key="1">
    <source>
        <dbReference type="SAM" id="Coils"/>
    </source>
</evidence>
<accession>A0A5B7I112</accession>
<dbReference type="Proteomes" id="UP000324222">
    <property type="component" value="Unassembled WGS sequence"/>
</dbReference>
<feature type="region of interest" description="Disordered" evidence="2">
    <location>
        <begin position="39"/>
        <end position="58"/>
    </location>
</feature>
<keyword evidence="1" id="KW-0175">Coiled coil</keyword>